<dbReference type="InterPro" id="IPR017927">
    <property type="entry name" value="FAD-bd_FR_type"/>
</dbReference>
<dbReference type="CDD" id="cd06189">
    <property type="entry name" value="flavin_oxioreductase"/>
    <property type="match status" value="1"/>
</dbReference>
<comment type="caution">
    <text evidence="6">The sequence shown here is derived from an EMBL/GenBank/DDBJ whole genome shotgun (WGS) entry which is preliminary data.</text>
</comment>
<keyword evidence="6" id="KW-0560">Oxidoreductase</keyword>
<dbReference type="EMBL" id="JACHXO010000004">
    <property type="protein sequence ID" value="MBB3195159.1"/>
    <property type="molecule type" value="Genomic_DNA"/>
</dbReference>
<dbReference type="EC" id="1.17.1.1" evidence="6"/>
<dbReference type="PRINTS" id="PR00410">
    <property type="entry name" value="PHEHYDRXLASE"/>
</dbReference>
<keyword evidence="2" id="KW-0411">Iron-sulfur</keyword>
<keyword evidence="2" id="KW-0001">2Fe-2S</keyword>
<feature type="domain" description="FAD-binding FR-type" evidence="5">
    <location>
        <begin position="97"/>
        <end position="197"/>
    </location>
</feature>
<name>A0ABR6GSW7_9BURK</name>
<feature type="domain" description="2Fe-2S ferredoxin-type" evidence="4">
    <location>
        <begin position="2"/>
        <end position="90"/>
    </location>
</feature>
<evidence type="ECO:0000256" key="1">
    <source>
        <dbReference type="ARBA" id="ARBA00001974"/>
    </source>
</evidence>
<dbReference type="Gene3D" id="3.40.50.80">
    <property type="entry name" value="Nucleotide-binding domain of ferredoxin-NADP reductase (FNR) module"/>
    <property type="match status" value="1"/>
</dbReference>
<dbReference type="CDD" id="cd00207">
    <property type="entry name" value="fer2"/>
    <property type="match status" value="1"/>
</dbReference>
<reference evidence="6 7" key="1">
    <citation type="submission" date="2020-08" db="EMBL/GenBank/DDBJ databases">
        <title>Genomic Encyclopedia of Type Strains, Phase III (KMG-III): the genomes of soil and plant-associated and newly described type strains.</title>
        <authorList>
            <person name="Whitman W."/>
        </authorList>
    </citation>
    <scope>NUCLEOTIDE SEQUENCE [LARGE SCALE GENOMIC DNA]</scope>
    <source>
        <strain evidence="6 7">CECT 7247</strain>
    </source>
</reference>
<dbReference type="InterPro" id="IPR017938">
    <property type="entry name" value="Riboflavin_synthase-like_b-brl"/>
</dbReference>
<gene>
    <name evidence="6" type="ORF">FHS28_002562</name>
</gene>
<dbReference type="Pfam" id="PF00970">
    <property type="entry name" value="FAD_binding_6"/>
    <property type="match status" value="1"/>
</dbReference>
<dbReference type="InterPro" id="IPR001709">
    <property type="entry name" value="Flavoprot_Pyr_Nucl_cyt_Rdtase"/>
</dbReference>
<evidence type="ECO:0000259" key="4">
    <source>
        <dbReference type="PROSITE" id="PS51085"/>
    </source>
</evidence>
<dbReference type="InterPro" id="IPR008333">
    <property type="entry name" value="Cbr1-like_FAD-bd_dom"/>
</dbReference>
<keyword evidence="7" id="KW-1185">Reference proteome</keyword>
<keyword evidence="2" id="KW-0408">Iron</keyword>
<sequence length="337" mass="36667">MFTVTIANGKTFTAAEGESLLDAALRQHITLDYSCRTGRCSTCRSRVSNGTTVPLRDETGLSAAEQAEGYVLTCVRGACSDVLLDIEDLGDVKLPDPKTVPCRIQSLDKLSHDVVRVVLRTPPTTPLAFLPGQYIDIIGAAGLRRSYSMANAPQEDHFIELHIREVPEGQMSHYWFRDAKPNDLLRLRGPLGTFFLRGHTGRDLIFLATGTGIAPVKAMLEGLARSDAASQPRSISVYWGGRQPADLYWRPEEDPRLDALRPRLRFVPVLSRAGSDWNGARGHVQSALMAQAPDLRSALVYACGSDAMIRDAQTQLCSQGLSPGSFHSDAFVSSGAA</sequence>
<dbReference type="InterPro" id="IPR039261">
    <property type="entry name" value="FNR_nucleotide-bd"/>
</dbReference>
<evidence type="ECO:0000256" key="3">
    <source>
        <dbReference type="ARBA" id="ARBA00034078"/>
    </source>
</evidence>
<organism evidence="6 7">
    <name type="scientific">Roseateles terrae</name>
    <dbReference type="NCBI Taxonomy" id="431060"/>
    <lineage>
        <taxon>Bacteria</taxon>
        <taxon>Pseudomonadati</taxon>
        <taxon>Pseudomonadota</taxon>
        <taxon>Betaproteobacteria</taxon>
        <taxon>Burkholderiales</taxon>
        <taxon>Sphaerotilaceae</taxon>
        <taxon>Roseateles</taxon>
    </lineage>
</organism>
<dbReference type="PROSITE" id="PS51384">
    <property type="entry name" value="FAD_FR"/>
    <property type="match status" value="1"/>
</dbReference>
<comment type="cofactor">
    <cofactor evidence="3">
        <name>[2Fe-2S] cluster</name>
        <dbReference type="ChEBI" id="CHEBI:190135"/>
    </cofactor>
</comment>
<dbReference type="PRINTS" id="PR00371">
    <property type="entry name" value="FPNCR"/>
</dbReference>
<dbReference type="Proteomes" id="UP000574369">
    <property type="component" value="Unassembled WGS sequence"/>
</dbReference>
<dbReference type="Pfam" id="PF00111">
    <property type="entry name" value="Fer2"/>
    <property type="match status" value="1"/>
</dbReference>
<proteinExistence type="predicted"/>
<evidence type="ECO:0000259" key="5">
    <source>
        <dbReference type="PROSITE" id="PS51384"/>
    </source>
</evidence>
<dbReference type="Gene3D" id="3.10.20.30">
    <property type="match status" value="1"/>
</dbReference>
<dbReference type="InterPro" id="IPR001041">
    <property type="entry name" value="2Fe-2S_ferredoxin-type"/>
</dbReference>
<dbReference type="InterPro" id="IPR050415">
    <property type="entry name" value="MRET"/>
</dbReference>
<dbReference type="InterPro" id="IPR006058">
    <property type="entry name" value="2Fe2S_fd_BS"/>
</dbReference>
<dbReference type="SUPFAM" id="SSF52343">
    <property type="entry name" value="Ferredoxin reductase-like, C-terminal NADP-linked domain"/>
    <property type="match status" value="1"/>
</dbReference>
<dbReference type="GO" id="GO:0047099">
    <property type="term" value="F:CDP-4-dehydro-6-deoxyglucose reductase activity"/>
    <property type="evidence" value="ECO:0007669"/>
    <property type="project" value="UniProtKB-EC"/>
</dbReference>
<dbReference type="SUPFAM" id="SSF54292">
    <property type="entry name" value="2Fe-2S ferredoxin-like"/>
    <property type="match status" value="1"/>
</dbReference>
<evidence type="ECO:0000313" key="7">
    <source>
        <dbReference type="Proteomes" id="UP000574369"/>
    </source>
</evidence>
<dbReference type="PROSITE" id="PS51085">
    <property type="entry name" value="2FE2S_FER_2"/>
    <property type="match status" value="1"/>
</dbReference>
<dbReference type="Pfam" id="PF00175">
    <property type="entry name" value="NAD_binding_1"/>
    <property type="match status" value="1"/>
</dbReference>
<dbReference type="PROSITE" id="PS00197">
    <property type="entry name" value="2FE2S_FER_1"/>
    <property type="match status" value="1"/>
</dbReference>
<comment type="cofactor">
    <cofactor evidence="1">
        <name>FAD</name>
        <dbReference type="ChEBI" id="CHEBI:57692"/>
    </cofactor>
</comment>
<dbReference type="SUPFAM" id="SSF63380">
    <property type="entry name" value="Riboflavin synthase domain-like"/>
    <property type="match status" value="1"/>
</dbReference>
<dbReference type="InterPro" id="IPR001433">
    <property type="entry name" value="OxRdtase_FAD/NAD-bd"/>
</dbReference>
<dbReference type="PANTHER" id="PTHR47354">
    <property type="entry name" value="NADH OXIDOREDUCTASE HCR"/>
    <property type="match status" value="1"/>
</dbReference>
<dbReference type="InterPro" id="IPR036010">
    <property type="entry name" value="2Fe-2S_ferredoxin-like_sf"/>
</dbReference>
<evidence type="ECO:0000256" key="2">
    <source>
        <dbReference type="ARBA" id="ARBA00022714"/>
    </source>
</evidence>
<evidence type="ECO:0000313" key="6">
    <source>
        <dbReference type="EMBL" id="MBB3195159.1"/>
    </source>
</evidence>
<dbReference type="RefSeq" id="WP_088450992.1">
    <property type="nucleotide sequence ID" value="NZ_JACHXO010000004.1"/>
</dbReference>
<dbReference type="InterPro" id="IPR012675">
    <property type="entry name" value="Beta-grasp_dom_sf"/>
</dbReference>
<dbReference type="PANTHER" id="PTHR47354:SF5">
    <property type="entry name" value="PROTEIN RFBI"/>
    <property type="match status" value="1"/>
</dbReference>
<keyword evidence="2" id="KW-0479">Metal-binding</keyword>
<dbReference type="Gene3D" id="2.40.30.10">
    <property type="entry name" value="Translation factors"/>
    <property type="match status" value="1"/>
</dbReference>
<accession>A0ABR6GSW7</accession>
<protein>
    <submittedName>
        <fullName evidence="6">CDP-4-dehydro-6-deoxyglucose reductase</fullName>
        <ecNumber evidence="6">1.17.1.1</ecNumber>
    </submittedName>
</protein>